<accession>A0A5A7RDB1</accession>
<dbReference type="GO" id="GO:0016301">
    <property type="term" value="F:kinase activity"/>
    <property type="evidence" value="ECO:0007669"/>
    <property type="project" value="UniProtKB-KW"/>
</dbReference>
<reference evidence="2" key="1">
    <citation type="journal article" date="2019" name="Curr. Biol.">
        <title>Genome Sequence of Striga asiatica Provides Insight into the Evolution of Plant Parasitism.</title>
        <authorList>
            <person name="Yoshida S."/>
            <person name="Kim S."/>
            <person name="Wafula E.K."/>
            <person name="Tanskanen J."/>
            <person name="Kim Y.M."/>
            <person name="Honaas L."/>
            <person name="Yang Z."/>
            <person name="Spallek T."/>
            <person name="Conn C.E."/>
            <person name="Ichihashi Y."/>
            <person name="Cheong K."/>
            <person name="Cui S."/>
            <person name="Der J.P."/>
            <person name="Gundlach H."/>
            <person name="Jiao Y."/>
            <person name="Hori C."/>
            <person name="Ishida J.K."/>
            <person name="Kasahara H."/>
            <person name="Kiba T."/>
            <person name="Kim M.S."/>
            <person name="Koo N."/>
            <person name="Laohavisit A."/>
            <person name="Lee Y.H."/>
            <person name="Lumba S."/>
            <person name="McCourt P."/>
            <person name="Mortimer J.C."/>
            <person name="Mutuku J.M."/>
            <person name="Nomura T."/>
            <person name="Sasaki-Sekimoto Y."/>
            <person name="Seto Y."/>
            <person name="Wang Y."/>
            <person name="Wakatake T."/>
            <person name="Sakakibara H."/>
            <person name="Demura T."/>
            <person name="Yamaguchi S."/>
            <person name="Yoneyama K."/>
            <person name="Manabe R.I."/>
            <person name="Nelson D.C."/>
            <person name="Schulman A.H."/>
            <person name="Timko M.P."/>
            <person name="dePamphilis C.W."/>
            <person name="Choi D."/>
            <person name="Shirasu K."/>
        </authorList>
    </citation>
    <scope>NUCLEOTIDE SEQUENCE [LARGE SCALE GENOMIC DNA]</scope>
    <source>
        <strain evidence="2">cv. UVA1</strain>
    </source>
</reference>
<keyword evidence="1" id="KW-0418">Kinase</keyword>
<proteinExistence type="predicted"/>
<protein>
    <submittedName>
        <fullName evidence="1">Mitogen-activated protein kinase kinase kinase 15</fullName>
    </submittedName>
</protein>
<dbReference type="AlphaFoldDB" id="A0A5A7RDB1"/>
<name>A0A5A7RDB1_STRAF</name>
<keyword evidence="1" id="KW-0808">Transferase</keyword>
<dbReference type="Proteomes" id="UP000325081">
    <property type="component" value="Unassembled WGS sequence"/>
</dbReference>
<evidence type="ECO:0000313" key="1">
    <source>
        <dbReference type="EMBL" id="GER55286.1"/>
    </source>
</evidence>
<organism evidence="1 2">
    <name type="scientific">Striga asiatica</name>
    <name type="common">Asiatic witchweed</name>
    <name type="synonym">Buchnera asiatica</name>
    <dbReference type="NCBI Taxonomy" id="4170"/>
    <lineage>
        <taxon>Eukaryota</taxon>
        <taxon>Viridiplantae</taxon>
        <taxon>Streptophyta</taxon>
        <taxon>Embryophyta</taxon>
        <taxon>Tracheophyta</taxon>
        <taxon>Spermatophyta</taxon>
        <taxon>Magnoliopsida</taxon>
        <taxon>eudicotyledons</taxon>
        <taxon>Gunneridae</taxon>
        <taxon>Pentapetalae</taxon>
        <taxon>asterids</taxon>
        <taxon>lamiids</taxon>
        <taxon>Lamiales</taxon>
        <taxon>Orobanchaceae</taxon>
        <taxon>Buchnereae</taxon>
        <taxon>Striga</taxon>
    </lineage>
</organism>
<dbReference type="EMBL" id="BKCP01011626">
    <property type="protein sequence ID" value="GER55286.1"/>
    <property type="molecule type" value="Genomic_DNA"/>
</dbReference>
<sequence length="148" mass="16054">MVTEVEIEVLLRPELRKQGLGPAGGPGYQIAIIRGQEAIPNGVVLGGDAEVGRDRRQPAGVLRACERKGVGNAVLRQRVYVTAALHRHFRRSSQNRHTDNMAIGGAVYIMVVEMGTGFGPWPEMKDSAAAIYKIAFFGDLPETPNFGI</sequence>
<gene>
    <name evidence="1" type="ORF">STAS_32949</name>
</gene>
<comment type="caution">
    <text evidence="1">The sequence shown here is derived from an EMBL/GenBank/DDBJ whole genome shotgun (WGS) entry which is preliminary data.</text>
</comment>
<dbReference type="OrthoDB" id="275301at2759"/>
<keyword evidence="2" id="KW-1185">Reference proteome</keyword>
<evidence type="ECO:0000313" key="2">
    <source>
        <dbReference type="Proteomes" id="UP000325081"/>
    </source>
</evidence>